<feature type="compositionally biased region" description="Low complexity" evidence="1">
    <location>
        <begin position="133"/>
        <end position="149"/>
    </location>
</feature>
<evidence type="ECO:0000313" key="3">
    <source>
        <dbReference type="Proteomes" id="UP001576774"/>
    </source>
</evidence>
<proteinExistence type="predicted"/>
<dbReference type="Proteomes" id="UP001576774">
    <property type="component" value="Unassembled WGS sequence"/>
</dbReference>
<reference evidence="2 3" key="1">
    <citation type="submission" date="2024-09" db="EMBL/GenBank/DDBJ databases">
        <title>Floridaenema gen nov. (Aerosakkonemataceae, Aerosakkonematales ord. nov., Cyanobacteria) from benthic tropical and subtropical fresh waters, with the description of four new species.</title>
        <authorList>
            <person name="Moretto J.A."/>
            <person name="Berthold D.E."/>
            <person name="Lefler F.W."/>
            <person name="Huang I.-S."/>
            <person name="Laughinghouse H. IV."/>
        </authorList>
    </citation>
    <scope>NUCLEOTIDE SEQUENCE [LARGE SCALE GENOMIC DNA]</scope>
    <source>
        <strain evidence="2 3">BLCC-F46</strain>
    </source>
</reference>
<organism evidence="2 3">
    <name type="scientific">Floridaenema aerugineum BLCC-F46</name>
    <dbReference type="NCBI Taxonomy" id="3153654"/>
    <lineage>
        <taxon>Bacteria</taxon>
        <taxon>Bacillati</taxon>
        <taxon>Cyanobacteriota</taxon>
        <taxon>Cyanophyceae</taxon>
        <taxon>Oscillatoriophycideae</taxon>
        <taxon>Aerosakkonematales</taxon>
        <taxon>Aerosakkonemataceae</taxon>
        <taxon>Floridanema</taxon>
        <taxon>Floridanema aerugineum</taxon>
    </lineage>
</organism>
<protein>
    <submittedName>
        <fullName evidence="2">Uncharacterized protein</fullName>
    </submittedName>
</protein>
<sequence>MFVLVQGNDIAGETDNPENVPSGFRVYEFERMPLNDLYFDGKTVSIIPPRPSENAYWTGKGWAEDIPDKPKIEKASEDPVFAAIYGEISGISPIIADTLAYFIARYENNVETQTLYREKLRQHAKNKIEREIQQQQQKQQEQGQEQPKPTTITLTVDPKKPTSDITK</sequence>
<evidence type="ECO:0000313" key="2">
    <source>
        <dbReference type="EMBL" id="MFB2876863.1"/>
    </source>
</evidence>
<name>A0ABV4X266_9CYAN</name>
<comment type="caution">
    <text evidence="2">The sequence shown here is derived from an EMBL/GenBank/DDBJ whole genome shotgun (WGS) entry which is preliminary data.</text>
</comment>
<feature type="compositionally biased region" description="Basic and acidic residues" evidence="1">
    <location>
        <begin position="157"/>
        <end position="167"/>
    </location>
</feature>
<dbReference type="RefSeq" id="WP_413269983.1">
    <property type="nucleotide sequence ID" value="NZ_JBHFNQ010000064.1"/>
</dbReference>
<dbReference type="EMBL" id="JBHFNQ010000064">
    <property type="protein sequence ID" value="MFB2876863.1"/>
    <property type="molecule type" value="Genomic_DNA"/>
</dbReference>
<keyword evidence="3" id="KW-1185">Reference proteome</keyword>
<accession>A0ABV4X266</accession>
<evidence type="ECO:0000256" key="1">
    <source>
        <dbReference type="SAM" id="MobiDB-lite"/>
    </source>
</evidence>
<gene>
    <name evidence="2" type="ORF">ACE1CC_08205</name>
</gene>
<feature type="region of interest" description="Disordered" evidence="1">
    <location>
        <begin position="128"/>
        <end position="167"/>
    </location>
</feature>